<dbReference type="PANTHER" id="PTHR41324">
    <property type="entry name" value="MEMBRANE PROTEIN-RELATED"/>
    <property type="match status" value="1"/>
</dbReference>
<dbReference type="PANTHER" id="PTHR41324:SF1">
    <property type="entry name" value="DUF2232 DOMAIN-CONTAINING PROTEIN"/>
    <property type="match status" value="1"/>
</dbReference>
<sequence>MVNKQALLWSLILVVLLLLIFTPLVMVAISVAMIPVVYLFVKLEPKRFVVYYVLSLLVVYALTAAFGAGILGTVAAIFSLFLLIPSIVMGVLYRKKAAARSVITGGTVAFLAQMLLFLLLLTLFGVHVTDEMRVFVRSSLDTFPAEFQQMLPANLIDQVIEMMIQLLPLYLIGLSLYYSVITHWLARKALNRNGESIPGMKPAKEWMLPRSFVWYYLIALVLSFIFTEANGSMIAMVLLNVIPLLMFAFAIQAFGFFFFVADARGWAKAVPYVIVVVSMLLMPFLPGFMQLLTLLGLFDVAFPIRGRLKKS</sequence>
<keyword evidence="3" id="KW-1185">Reference proteome</keyword>
<organism evidence="2 3">
    <name type="scientific">Paenibacillus hemerocallicola</name>
    <dbReference type="NCBI Taxonomy" id="1172614"/>
    <lineage>
        <taxon>Bacteria</taxon>
        <taxon>Bacillati</taxon>
        <taxon>Bacillota</taxon>
        <taxon>Bacilli</taxon>
        <taxon>Bacillales</taxon>
        <taxon>Paenibacillaceae</taxon>
        <taxon>Paenibacillus</taxon>
    </lineage>
</organism>
<dbReference type="EMBL" id="VDCQ01000066">
    <property type="protein sequence ID" value="TNJ62062.1"/>
    <property type="molecule type" value="Genomic_DNA"/>
</dbReference>
<dbReference type="Pfam" id="PF09991">
    <property type="entry name" value="DUF2232"/>
    <property type="match status" value="1"/>
</dbReference>
<feature type="transmembrane region" description="Helical" evidence="1">
    <location>
        <begin position="233"/>
        <end position="260"/>
    </location>
</feature>
<evidence type="ECO:0000313" key="3">
    <source>
        <dbReference type="Proteomes" id="UP000307943"/>
    </source>
</evidence>
<evidence type="ECO:0000313" key="2">
    <source>
        <dbReference type="EMBL" id="TNJ62062.1"/>
    </source>
</evidence>
<dbReference type="Proteomes" id="UP000307943">
    <property type="component" value="Unassembled WGS sequence"/>
</dbReference>
<feature type="transmembrane region" description="Helical" evidence="1">
    <location>
        <begin position="167"/>
        <end position="186"/>
    </location>
</feature>
<feature type="transmembrane region" description="Helical" evidence="1">
    <location>
        <begin position="105"/>
        <end position="128"/>
    </location>
</feature>
<dbReference type="AlphaFoldDB" id="A0A5C4SZ70"/>
<dbReference type="RefSeq" id="WP_139606435.1">
    <property type="nucleotide sequence ID" value="NZ_VDCQ01000066.1"/>
</dbReference>
<gene>
    <name evidence="2" type="ORF">FE784_32590</name>
</gene>
<protein>
    <submittedName>
        <fullName evidence="2">DUF2232 domain-containing protein</fullName>
    </submittedName>
</protein>
<comment type="caution">
    <text evidence="2">The sequence shown here is derived from an EMBL/GenBank/DDBJ whole genome shotgun (WGS) entry which is preliminary data.</text>
</comment>
<feature type="transmembrane region" description="Helical" evidence="1">
    <location>
        <begin position="272"/>
        <end position="298"/>
    </location>
</feature>
<feature type="transmembrane region" description="Helical" evidence="1">
    <location>
        <begin position="74"/>
        <end position="93"/>
    </location>
</feature>
<proteinExistence type="predicted"/>
<dbReference type="OrthoDB" id="2987886at2"/>
<keyword evidence="1" id="KW-0472">Membrane</keyword>
<dbReference type="InterPro" id="IPR018710">
    <property type="entry name" value="DUF2232"/>
</dbReference>
<keyword evidence="1" id="KW-0812">Transmembrane</keyword>
<keyword evidence="1" id="KW-1133">Transmembrane helix</keyword>
<feature type="transmembrane region" description="Helical" evidence="1">
    <location>
        <begin position="12"/>
        <end position="41"/>
    </location>
</feature>
<feature type="transmembrane region" description="Helical" evidence="1">
    <location>
        <begin position="207"/>
        <end position="227"/>
    </location>
</feature>
<accession>A0A5C4SZ70</accession>
<feature type="transmembrane region" description="Helical" evidence="1">
    <location>
        <begin position="48"/>
        <end position="68"/>
    </location>
</feature>
<name>A0A5C4SZ70_9BACL</name>
<evidence type="ECO:0000256" key="1">
    <source>
        <dbReference type="SAM" id="Phobius"/>
    </source>
</evidence>
<reference evidence="2 3" key="1">
    <citation type="submission" date="2019-05" db="EMBL/GenBank/DDBJ databases">
        <title>We sequenced the genome of Paenibacillus hemerocallicola KCTC 33185 for further insight into its adaptation and study the phylogeny of Paenibacillus.</title>
        <authorList>
            <person name="Narsing Rao M.P."/>
        </authorList>
    </citation>
    <scope>NUCLEOTIDE SEQUENCE [LARGE SCALE GENOMIC DNA]</scope>
    <source>
        <strain evidence="2 3">KCTC 33185</strain>
    </source>
</reference>